<feature type="compositionally biased region" description="Basic and acidic residues" evidence="6">
    <location>
        <begin position="614"/>
        <end position="628"/>
    </location>
</feature>
<feature type="region of interest" description="Disordered" evidence="6">
    <location>
        <begin position="1343"/>
        <end position="1370"/>
    </location>
</feature>
<dbReference type="Gene3D" id="1.10.510.10">
    <property type="entry name" value="Transferase(Phosphotransferase) domain 1"/>
    <property type="match status" value="1"/>
</dbReference>
<reference evidence="8" key="2">
    <citation type="submission" date="2021-01" db="EMBL/GenBank/DDBJ databases">
        <authorList>
            <person name="Schikora-Tamarit M.A."/>
        </authorList>
    </citation>
    <scope>NUCLEOTIDE SEQUENCE</scope>
    <source>
        <strain evidence="8">CBS2887</strain>
    </source>
</reference>
<feature type="compositionally biased region" description="Acidic residues" evidence="6">
    <location>
        <begin position="1216"/>
        <end position="1228"/>
    </location>
</feature>
<feature type="compositionally biased region" description="Low complexity" evidence="6">
    <location>
        <begin position="1242"/>
        <end position="1257"/>
    </location>
</feature>
<dbReference type="PROSITE" id="PS50011">
    <property type="entry name" value="PROTEIN_KINASE_DOM"/>
    <property type="match status" value="1"/>
</dbReference>
<feature type="compositionally biased region" description="Low complexity" evidence="6">
    <location>
        <begin position="1158"/>
        <end position="1192"/>
    </location>
</feature>
<feature type="region of interest" description="Disordered" evidence="6">
    <location>
        <begin position="548"/>
        <end position="628"/>
    </location>
</feature>
<dbReference type="FunFam" id="1.10.510.10:FF:000182">
    <property type="entry name" value="MAP kinase kinase kinase mkh1"/>
    <property type="match status" value="1"/>
</dbReference>
<feature type="binding site" evidence="5">
    <location>
        <position position="1478"/>
    </location>
    <ligand>
        <name>ATP</name>
        <dbReference type="ChEBI" id="CHEBI:30616"/>
    </ligand>
</feature>
<dbReference type="GO" id="GO:0004672">
    <property type="term" value="F:protein kinase activity"/>
    <property type="evidence" value="ECO:0007669"/>
    <property type="project" value="InterPro"/>
</dbReference>
<keyword evidence="4 5" id="KW-0067">ATP-binding</keyword>
<feature type="region of interest" description="Disordered" evidence="6">
    <location>
        <begin position="1104"/>
        <end position="1230"/>
    </location>
</feature>
<evidence type="ECO:0000256" key="3">
    <source>
        <dbReference type="ARBA" id="ARBA00022777"/>
    </source>
</evidence>
<feature type="region of interest" description="Disordered" evidence="6">
    <location>
        <begin position="134"/>
        <end position="212"/>
    </location>
</feature>
<dbReference type="InterPro" id="IPR017441">
    <property type="entry name" value="Protein_kinase_ATP_BS"/>
</dbReference>
<gene>
    <name evidence="8" type="ORF">WICPIJ_004302</name>
</gene>
<feature type="compositionally biased region" description="Basic residues" evidence="6">
    <location>
        <begin position="1145"/>
        <end position="1157"/>
    </location>
</feature>
<dbReference type="InterPro" id="IPR000719">
    <property type="entry name" value="Prot_kinase_dom"/>
</dbReference>
<feature type="compositionally biased region" description="Polar residues" evidence="6">
    <location>
        <begin position="56"/>
        <end position="71"/>
    </location>
</feature>
<dbReference type="InterPro" id="IPR008271">
    <property type="entry name" value="Ser/Thr_kinase_AS"/>
</dbReference>
<feature type="compositionally biased region" description="Low complexity" evidence="6">
    <location>
        <begin position="1401"/>
        <end position="1420"/>
    </location>
</feature>
<feature type="compositionally biased region" description="Low complexity" evidence="6">
    <location>
        <begin position="895"/>
        <end position="923"/>
    </location>
</feature>
<keyword evidence="2 5" id="KW-0547">Nucleotide-binding</keyword>
<feature type="region of interest" description="Disordered" evidence="6">
    <location>
        <begin position="337"/>
        <end position="365"/>
    </location>
</feature>
<feature type="region of interest" description="Disordered" evidence="6">
    <location>
        <begin position="1398"/>
        <end position="1426"/>
    </location>
</feature>
<feature type="compositionally biased region" description="Low complexity" evidence="6">
    <location>
        <begin position="950"/>
        <end position="963"/>
    </location>
</feature>
<dbReference type="SUPFAM" id="SSF56112">
    <property type="entry name" value="Protein kinase-like (PK-like)"/>
    <property type="match status" value="1"/>
</dbReference>
<evidence type="ECO:0000256" key="5">
    <source>
        <dbReference type="PROSITE-ProRule" id="PRU10141"/>
    </source>
</evidence>
<dbReference type="Proteomes" id="UP000774326">
    <property type="component" value="Unassembled WGS sequence"/>
</dbReference>
<sequence length="1753" mass="189539">MANERYMIASSIGEETIPDFLASSFPNNVKPLSHKYLTKKTHNLLPKDSTLAVPSDTETAGSTISRSTSDQSVFEKELNSLEVSARTPYSYPTETLRKSSGNSNSGNIAPSTVVAPINKAATFDIISDAASSSHFSFESGASSTDGFNRSFKPPALISESNLPPIKNKKVRKPPPVTISTDNLKPPPISTQTPDSLTPVSLSPSPHSAPPQVPELTVQTIQSEHLSPEVVYPSSSTRKVSPTTMSQMVPGFPNNVNDPAVWTSDRIKMWLRHYQFHEAWCVIIDKYQLYEDRFMKLTSYGEINQYIAELKEIDHSYDDLGSSAASRFISLLRKTLGTAGPGSGSGSGSRSNSEGRSGSGSSSLATAAPAAPTLISSSRGSLDLNSNLEKVKDAHINNYSLIHGRSTSDSAPSSTAKMVEVNHQRVGSLSSVSTSGSRTETLKPNTTGSSLNSSSSTKKRPVSAFEIPHKFSPTSASTSSSRASVFFKRNNKSADMDSISTATSNTSASNSTSTFSKSFFSSSSSSSSHLPITGSPATTLTSFATFNGTSPTSFHEQQQHNDHIKKPSTKDSLFSKWRRHKSKGSSGNSIKDMLMTTSPVSPTVSGPLGASDRLPSPHEKKPPGHKKDSSITSFVIDKKYLPTPQSSNSDKYILLTMDNKTFQPVNIGSCSSLADFYSILRQTFDNSSSGFSVHLTEFGFEPGLALDEDVISGIVGMRFGNISGKLLIQFENDAAGDDDLAMDHLSVPESRNFYDQDSLMSLANTSGSSFDVGSLSNDMPNNSHIALGSWSPSENVDVKKPPRVKGYPKTPLHYYEAKPSGASDGQGGDYMSFKKVVEAAVPEAANDKEADQEVGRKKEMEEFFKKRAQQEATKMMKLKRTNSKLLRKPPPPPTSNPTATSATTSTTPTTTTSKPKLSTLDTSKSSFRILRPVDRGEIDFDKRRESPFTKSANTSPINTTTTSNKLPVEDLQGGSMTFNKPALSYKPKSTDDPRYSILPKLDPVKEAPSTPGSSLGTPISAISTNSTLSSNSDTLTSLGMNPVSITAKSSSSVYSATPSVATSTPSPPAAVTKPKGLEETLTSLGMNPVSITAKSSSSVYSATPSVATSTTTSTPSPPAAVTKPKGLEEDDSFLPLTQPGSLQRSARVHSLHRYRSIRRGGSVSSVAPSSANSVSTPASSSSSVAGGASSTAGRGDPSFQENEISFADVPELSSSSSDEEDQDHDEQEGGDSLTENFWVQSTAPASSNNTNNTTSFNSDISDLSTLRPGRDVLYEHIEQFFPGDVLDRPVVMDQEDSHDVEKPIPKKPQLKRVVSSSFKDGDDNLIRPRRTKTIRAVVREARLRESEFQTHSSQNSQSSSDSGPSINPPLNTQAEQLKRQESMALLRRRSTRMWGKSVTEVNNNSNNNNNNNHNSNNNNNHYQTHQNKASTTNISKIRRNKNGEIEDYQWVKGKLIGRGTFGEVYLALNVTTGEMIAVKQVKILRTGNMAENGVDALKSEVDTLKDLDHVNVVQYLGFEKTTTEYNLFLEYIAGGSVASCLSAYGRFEELLVRSITKQVLSGLSYLHSNGILHRDMKADNLLIDLDGVCKITDFGISKKSMSNSVYDNFVGTSMKGTVFWMAPEVVDSQGEGYSAKVDIWSLGCVVLEMFAGKRPWSDYEMVQAMFKIGKDRTPPPIPEETKGFISNCGLNFFRRCWEIDPVKRPTAQDLVLDLFCSESVVGGFDFSKTALAALMIKSRKPGLSSGTSSTNQSK</sequence>
<feature type="compositionally biased region" description="Polar residues" evidence="6">
    <location>
        <begin position="1009"/>
        <end position="1021"/>
    </location>
</feature>
<feature type="region of interest" description="Disordered" evidence="6">
    <location>
        <begin position="870"/>
        <end position="923"/>
    </location>
</feature>
<proteinExistence type="predicted"/>
<evidence type="ECO:0000259" key="7">
    <source>
        <dbReference type="PROSITE" id="PS50011"/>
    </source>
</evidence>
<dbReference type="InterPro" id="IPR050538">
    <property type="entry name" value="MAP_kinase_kinase_kinase"/>
</dbReference>
<evidence type="ECO:0000256" key="6">
    <source>
        <dbReference type="SAM" id="MobiDB-lite"/>
    </source>
</evidence>
<dbReference type="GO" id="GO:0000165">
    <property type="term" value="P:MAPK cascade"/>
    <property type="evidence" value="ECO:0007669"/>
    <property type="project" value="UniProtKB-ARBA"/>
</dbReference>
<dbReference type="PROSITE" id="PS00108">
    <property type="entry name" value="PROTEIN_KINASE_ST"/>
    <property type="match status" value="1"/>
</dbReference>
<feature type="region of interest" description="Disordered" evidence="6">
    <location>
        <begin position="425"/>
        <end position="460"/>
    </location>
</feature>
<feature type="compositionally biased region" description="Basic and acidic residues" evidence="6">
    <location>
        <begin position="937"/>
        <end position="946"/>
    </location>
</feature>
<dbReference type="Pfam" id="PF00069">
    <property type="entry name" value="Pkinase"/>
    <property type="match status" value="1"/>
</dbReference>
<feature type="region of interest" description="Disordered" evidence="6">
    <location>
        <begin position="937"/>
        <end position="1032"/>
    </location>
</feature>
<evidence type="ECO:0000313" key="8">
    <source>
        <dbReference type="EMBL" id="KAH3684716.1"/>
    </source>
</evidence>
<reference evidence="8" key="1">
    <citation type="journal article" date="2021" name="Open Biol.">
        <title>Shared evolutionary footprints suggest mitochondrial oxidative damage underlies multiple complex I losses in fungi.</title>
        <authorList>
            <person name="Schikora-Tamarit M.A."/>
            <person name="Marcet-Houben M."/>
            <person name="Nosek J."/>
            <person name="Gabaldon T."/>
        </authorList>
    </citation>
    <scope>NUCLEOTIDE SEQUENCE</scope>
    <source>
        <strain evidence="8">CBS2887</strain>
    </source>
</reference>
<keyword evidence="3" id="KW-0418">Kinase</keyword>
<dbReference type="SMART" id="SM00220">
    <property type="entry name" value="S_TKc"/>
    <property type="match status" value="1"/>
</dbReference>
<accession>A0A9P8Q639</accession>
<protein>
    <recommendedName>
        <fullName evidence="7">Protein kinase domain-containing protein</fullName>
    </recommendedName>
</protein>
<feature type="region of interest" description="Disordered" evidence="6">
    <location>
        <begin position="49"/>
        <end position="71"/>
    </location>
</feature>
<dbReference type="PROSITE" id="PS00107">
    <property type="entry name" value="PROTEIN_KINASE_ATP"/>
    <property type="match status" value="1"/>
</dbReference>
<dbReference type="PANTHER" id="PTHR48016:SF48">
    <property type="entry name" value="SERINE_THREONINE-PROTEIN KINASE BCK1_SLK1_SSP31"/>
    <property type="match status" value="1"/>
</dbReference>
<organism evidence="8 9">
    <name type="scientific">Wickerhamomyces pijperi</name>
    <name type="common">Yeast</name>
    <name type="synonym">Pichia pijperi</name>
    <dbReference type="NCBI Taxonomy" id="599730"/>
    <lineage>
        <taxon>Eukaryota</taxon>
        <taxon>Fungi</taxon>
        <taxon>Dikarya</taxon>
        <taxon>Ascomycota</taxon>
        <taxon>Saccharomycotina</taxon>
        <taxon>Saccharomycetes</taxon>
        <taxon>Phaffomycetales</taxon>
        <taxon>Wickerhamomycetaceae</taxon>
        <taxon>Wickerhamomyces</taxon>
    </lineage>
</organism>
<feature type="compositionally biased region" description="Polar residues" evidence="6">
    <location>
        <begin position="583"/>
        <end position="603"/>
    </location>
</feature>
<feature type="compositionally biased region" description="Low complexity" evidence="6">
    <location>
        <begin position="425"/>
        <end position="438"/>
    </location>
</feature>
<feature type="compositionally biased region" description="Basic residues" evidence="6">
    <location>
        <begin position="875"/>
        <end position="886"/>
    </location>
</feature>
<feature type="region of interest" description="Disordered" evidence="6">
    <location>
        <begin position="1242"/>
        <end position="1263"/>
    </location>
</feature>
<comment type="caution">
    <text evidence="8">The sequence shown here is derived from an EMBL/GenBank/DDBJ whole genome shotgun (WGS) entry which is preliminary data.</text>
</comment>
<dbReference type="EMBL" id="JAEUBG010002352">
    <property type="protein sequence ID" value="KAH3684716.1"/>
    <property type="molecule type" value="Genomic_DNA"/>
</dbReference>
<evidence type="ECO:0000256" key="1">
    <source>
        <dbReference type="ARBA" id="ARBA00022679"/>
    </source>
</evidence>
<feature type="compositionally biased region" description="Polar residues" evidence="6">
    <location>
        <begin position="189"/>
        <end position="205"/>
    </location>
</feature>
<feature type="domain" description="Protein kinase" evidence="7">
    <location>
        <begin position="1449"/>
        <end position="1715"/>
    </location>
</feature>
<dbReference type="PANTHER" id="PTHR48016">
    <property type="entry name" value="MAP KINASE KINASE KINASE SSK2-RELATED-RELATED"/>
    <property type="match status" value="1"/>
</dbReference>
<evidence type="ECO:0000256" key="4">
    <source>
        <dbReference type="ARBA" id="ARBA00022840"/>
    </source>
</evidence>
<feature type="compositionally biased region" description="Low complexity" evidence="6">
    <location>
        <begin position="1022"/>
        <end position="1032"/>
    </location>
</feature>
<dbReference type="GO" id="GO:0005524">
    <property type="term" value="F:ATP binding"/>
    <property type="evidence" value="ECO:0007669"/>
    <property type="project" value="UniProtKB-UniRule"/>
</dbReference>
<keyword evidence="1" id="KW-0808">Transferase</keyword>
<name>A0A9P8Q639_WICPI</name>
<evidence type="ECO:0000256" key="2">
    <source>
        <dbReference type="ARBA" id="ARBA00022741"/>
    </source>
</evidence>
<dbReference type="OrthoDB" id="266718at2759"/>
<keyword evidence="9" id="KW-1185">Reference proteome</keyword>
<feature type="compositionally biased region" description="Low complexity" evidence="6">
    <location>
        <begin position="1351"/>
        <end position="1364"/>
    </location>
</feature>
<feature type="compositionally biased region" description="Low complexity" evidence="6">
    <location>
        <begin position="134"/>
        <end position="144"/>
    </location>
</feature>
<feature type="compositionally biased region" description="Low complexity" evidence="6">
    <location>
        <begin position="1104"/>
        <end position="1123"/>
    </location>
</feature>
<dbReference type="InterPro" id="IPR011009">
    <property type="entry name" value="Kinase-like_dom_sf"/>
</dbReference>
<evidence type="ECO:0000313" key="9">
    <source>
        <dbReference type="Proteomes" id="UP000774326"/>
    </source>
</evidence>
<feature type="compositionally biased region" description="Basic and acidic residues" evidence="6">
    <location>
        <begin position="556"/>
        <end position="568"/>
    </location>
</feature>
<feature type="compositionally biased region" description="Low complexity" evidence="6">
    <location>
        <begin position="347"/>
        <end position="365"/>
    </location>
</feature>